<dbReference type="PANTHER" id="PTHR43791:SF3">
    <property type="entry name" value="MAJOR FACILITATOR SUPERFAMILY (MFS) PROFILE DOMAIN-CONTAINING PROTEIN"/>
    <property type="match status" value="1"/>
</dbReference>
<feature type="transmembrane region" description="Helical" evidence="7">
    <location>
        <begin position="137"/>
        <end position="161"/>
    </location>
</feature>
<feature type="transmembrane region" description="Helical" evidence="7">
    <location>
        <begin position="112"/>
        <end position="131"/>
    </location>
</feature>
<sequence length="484" mass="53458">MSGEKVSYDVADNPGAITPPQTSSMAESGVDTAHEKKIIRKVDLRLLPILAAVFSVSIMDRINMGSAAIAGMKVDLKLDIGSRNSIVLLVFFIPFFIFELPSNLVLRRVGSAFWLSSIALSWGVVTIGMGFVEDWRILVFCRVLLGIFEAGFLPGCVYLICSWYVRYEVQQRLAGFYLLTSSTSGFSSVLAYGVMQMNGIQGLAGWRWIFIIEGVITVAIALLAYIFVIDFPDKLLQRRKPFLTVSEVEIIKSRIDRDRDDSQADPITWRIAVHHLLDWKLWVYALMFMNTSVPGYALAYFLPTILKGMGYSTGTSLVLSALPPIPAVAVGLTLAWWADKSRLRAPSIALGALLTIAGLSMTAYSSNHGVRYFGTFVCAAGQLSNSPALMAYQANNIRMDSKRCVSSALLVGFSSIGGVFASTVFREKDAPNYRNGLWATIGCQLLTLLLLACMTVYFKRKNRQHKEGTLGKPLENHPEFTYTI</sequence>
<evidence type="ECO:0000256" key="5">
    <source>
        <dbReference type="ARBA" id="ARBA00023136"/>
    </source>
</evidence>
<reference evidence="9 10" key="1">
    <citation type="submission" date="2017-04" db="EMBL/GenBank/DDBJ databases">
        <title>Draft genome sequence of Tuber borchii Vittad., a whitish edible truffle.</title>
        <authorList>
            <consortium name="DOE Joint Genome Institute"/>
            <person name="Murat C."/>
            <person name="Kuo A."/>
            <person name="Barry K.W."/>
            <person name="Clum A."/>
            <person name="Dockter R.B."/>
            <person name="Fauchery L."/>
            <person name="Iotti M."/>
            <person name="Kohler A."/>
            <person name="Labutti K."/>
            <person name="Lindquist E.A."/>
            <person name="Lipzen A."/>
            <person name="Ohm R.A."/>
            <person name="Wang M."/>
            <person name="Grigoriev I.V."/>
            <person name="Zambonelli A."/>
            <person name="Martin F.M."/>
        </authorList>
    </citation>
    <scope>NUCLEOTIDE SEQUENCE [LARGE SCALE GENOMIC DNA]</scope>
    <source>
        <strain evidence="9 10">Tbo3840</strain>
    </source>
</reference>
<feature type="transmembrane region" description="Helical" evidence="7">
    <location>
        <begin position="372"/>
        <end position="392"/>
    </location>
</feature>
<comment type="subcellular location">
    <subcellularLocation>
        <location evidence="1">Membrane</location>
        <topology evidence="1">Multi-pass membrane protein</topology>
    </subcellularLocation>
</comment>
<dbReference type="InterPro" id="IPR020846">
    <property type="entry name" value="MFS_dom"/>
</dbReference>
<evidence type="ECO:0000313" key="9">
    <source>
        <dbReference type="EMBL" id="PUU84220.1"/>
    </source>
</evidence>
<keyword evidence="4 7" id="KW-1133">Transmembrane helix</keyword>
<keyword evidence="10" id="KW-1185">Reference proteome</keyword>
<feature type="transmembrane region" description="Helical" evidence="7">
    <location>
        <begin position="314"/>
        <end position="336"/>
    </location>
</feature>
<gene>
    <name evidence="9" type="ORF">B9Z19DRAFT_1037545</name>
</gene>
<dbReference type="GO" id="GO:0016020">
    <property type="term" value="C:membrane"/>
    <property type="evidence" value="ECO:0007669"/>
    <property type="project" value="UniProtKB-SubCell"/>
</dbReference>
<evidence type="ECO:0000256" key="1">
    <source>
        <dbReference type="ARBA" id="ARBA00004141"/>
    </source>
</evidence>
<evidence type="ECO:0000259" key="8">
    <source>
        <dbReference type="PROSITE" id="PS50850"/>
    </source>
</evidence>
<feature type="transmembrane region" description="Helical" evidence="7">
    <location>
        <begin position="173"/>
        <end position="194"/>
    </location>
</feature>
<feature type="transmembrane region" description="Helical" evidence="7">
    <location>
        <begin position="82"/>
        <end position="100"/>
    </location>
</feature>
<feature type="transmembrane region" description="Helical" evidence="7">
    <location>
        <begin position="206"/>
        <end position="229"/>
    </location>
</feature>
<evidence type="ECO:0000256" key="2">
    <source>
        <dbReference type="ARBA" id="ARBA00022448"/>
    </source>
</evidence>
<feature type="transmembrane region" description="Helical" evidence="7">
    <location>
        <begin position="44"/>
        <end position="62"/>
    </location>
</feature>
<dbReference type="GO" id="GO:0022857">
    <property type="term" value="F:transmembrane transporter activity"/>
    <property type="evidence" value="ECO:0007669"/>
    <property type="project" value="InterPro"/>
</dbReference>
<accession>A0A2T7A917</accession>
<feature type="transmembrane region" description="Helical" evidence="7">
    <location>
        <begin position="404"/>
        <end position="425"/>
    </location>
</feature>
<name>A0A2T7A917_TUBBO</name>
<dbReference type="FunFam" id="1.20.1250.20:FF:000018">
    <property type="entry name" value="MFS transporter permease"/>
    <property type="match status" value="1"/>
</dbReference>
<feature type="transmembrane region" description="Helical" evidence="7">
    <location>
        <begin position="348"/>
        <end position="366"/>
    </location>
</feature>
<dbReference type="InterPro" id="IPR011701">
    <property type="entry name" value="MFS"/>
</dbReference>
<evidence type="ECO:0000256" key="3">
    <source>
        <dbReference type="ARBA" id="ARBA00022692"/>
    </source>
</evidence>
<dbReference type="FunFam" id="1.20.1250.20:FF:000013">
    <property type="entry name" value="MFS general substrate transporter"/>
    <property type="match status" value="1"/>
</dbReference>
<protein>
    <submittedName>
        <fullName evidence="9">Major facilitator superfamily domain-containing protein</fullName>
    </submittedName>
</protein>
<keyword evidence="2" id="KW-0813">Transport</keyword>
<evidence type="ECO:0000256" key="7">
    <source>
        <dbReference type="SAM" id="Phobius"/>
    </source>
</evidence>
<dbReference type="AlphaFoldDB" id="A0A2T7A917"/>
<dbReference type="Proteomes" id="UP000244722">
    <property type="component" value="Unassembled WGS sequence"/>
</dbReference>
<dbReference type="STRING" id="42251.A0A2T7A917"/>
<dbReference type="PANTHER" id="PTHR43791">
    <property type="entry name" value="PERMEASE-RELATED"/>
    <property type="match status" value="1"/>
</dbReference>
<dbReference type="EMBL" id="NESQ01000002">
    <property type="protein sequence ID" value="PUU84220.1"/>
    <property type="molecule type" value="Genomic_DNA"/>
</dbReference>
<dbReference type="InterPro" id="IPR036259">
    <property type="entry name" value="MFS_trans_sf"/>
</dbReference>
<organism evidence="9 10">
    <name type="scientific">Tuber borchii</name>
    <name type="common">White truffle</name>
    <dbReference type="NCBI Taxonomy" id="42251"/>
    <lineage>
        <taxon>Eukaryota</taxon>
        <taxon>Fungi</taxon>
        <taxon>Dikarya</taxon>
        <taxon>Ascomycota</taxon>
        <taxon>Pezizomycotina</taxon>
        <taxon>Pezizomycetes</taxon>
        <taxon>Pezizales</taxon>
        <taxon>Tuberaceae</taxon>
        <taxon>Tuber</taxon>
    </lineage>
</organism>
<proteinExistence type="predicted"/>
<comment type="caution">
    <text evidence="9">The sequence shown here is derived from an EMBL/GenBank/DDBJ whole genome shotgun (WGS) entry which is preliminary data.</text>
</comment>
<keyword evidence="5 7" id="KW-0472">Membrane</keyword>
<feature type="transmembrane region" description="Helical" evidence="7">
    <location>
        <begin position="437"/>
        <end position="458"/>
    </location>
</feature>
<evidence type="ECO:0000256" key="4">
    <source>
        <dbReference type="ARBA" id="ARBA00022989"/>
    </source>
</evidence>
<dbReference type="Pfam" id="PF07690">
    <property type="entry name" value="MFS_1"/>
    <property type="match status" value="1"/>
</dbReference>
<evidence type="ECO:0000256" key="6">
    <source>
        <dbReference type="SAM" id="MobiDB-lite"/>
    </source>
</evidence>
<feature type="domain" description="Major facilitator superfamily (MFS) profile" evidence="8">
    <location>
        <begin position="46"/>
        <end position="464"/>
    </location>
</feature>
<dbReference type="PROSITE" id="PS50850">
    <property type="entry name" value="MFS"/>
    <property type="match status" value="1"/>
</dbReference>
<feature type="transmembrane region" description="Helical" evidence="7">
    <location>
        <begin position="281"/>
        <end position="302"/>
    </location>
</feature>
<evidence type="ECO:0000313" key="10">
    <source>
        <dbReference type="Proteomes" id="UP000244722"/>
    </source>
</evidence>
<keyword evidence="3 7" id="KW-0812">Transmembrane</keyword>
<dbReference type="SUPFAM" id="SSF103473">
    <property type="entry name" value="MFS general substrate transporter"/>
    <property type="match status" value="1"/>
</dbReference>
<dbReference type="OrthoDB" id="3639251at2759"/>
<dbReference type="Gene3D" id="1.20.1250.20">
    <property type="entry name" value="MFS general substrate transporter like domains"/>
    <property type="match status" value="2"/>
</dbReference>
<feature type="region of interest" description="Disordered" evidence="6">
    <location>
        <begin position="1"/>
        <end position="26"/>
    </location>
</feature>